<comment type="caution">
    <text evidence="2">The sequence shown here is derived from an EMBL/GenBank/DDBJ whole genome shotgun (WGS) entry which is preliminary data.</text>
</comment>
<dbReference type="EMBL" id="JANDHW010000006">
    <property type="protein sequence ID" value="MCP9611987.1"/>
    <property type="molecule type" value="Genomic_DNA"/>
</dbReference>
<protein>
    <submittedName>
        <fullName evidence="2">Bifunctional nuclease family protein</fullName>
    </submittedName>
</protein>
<evidence type="ECO:0000259" key="1">
    <source>
        <dbReference type="PROSITE" id="PS51658"/>
    </source>
</evidence>
<keyword evidence="3" id="KW-1185">Reference proteome</keyword>
<dbReference type="PANTHER" id="PTHR15160">
    <property type="entry name" value="VON HIPPEL-LINDAU PROTEIN"/>
    <property type="match status" value="1"/>
</dbReference>
<reference evidence="2 3" key="1">
    <citation type="submission" date="2022-07" db="EMBL/GenBank/DDBJ databases">
        <title>Fecal culturing of patients with breast cancer.</title>
        <authorList>
            <person name="Teng N.M.Y."/>
            <person name="Kiu R."/>
            <person name="Evans R."/>
            <person name="Baker D.J."/>
            <person name="Zenner C."/>
            <person name="Robinson S.D."/>
            <person name="Hall L.J."/>
        </authorList>
    </citation>
    <scope>NUCLEOTIDE SEQUENCE [LARGE SCALE GENOMIC DNA]</scope>
    <source>
        <strain evidence="2 3">LH1063</strain>
    </source>
</reference>
<dbReference type="InterPro" id="IPR036104">
    <property type="entry name" value="BFN_sf"/>
</dbReference>
<organism evidence="2 3">
    <name type="scientific">Coprobacter tertius</name>
    <dbReference type="NCBI Taxonomy" id="2944915"/>
    <lineage>
        <taxon>Bacteria</taxon>
        <taxon>Pseudomonadati</taxon>
        <taxon>Bacteroidota</taxon>
        <taxon>Bacteroidia</taxon>
        <taxon>Bacteroidales</taxon>
        <taxon>Barnesiellaceae</taxon>
        <taxon>Coprobacter</taxon>
    </lineage>
</organism>
<dbReference type="InterPro" id="IPR003729">
    <property type="entry name" value="Bi_nuclease_dom"/>
</dbReference>
<accession>A0ABT1MH69</accession>
<dbReference type="Proteomes" id="UP001205603">
    <property type="component" value="Unassembled WGS sequence"/>
</dbReference>
<proteinExistence type="predicted"/>
<dbReference type="PROSITE" id="PS51658">
    <property type="entry name" value="BFN"/>
    <property type="match status" value="1"/>
</dbReference>
<evidence type="ECO:0000313" key="2">
    <source>
        <dbReference type="EMBL" id="MCP9611987.1"/>
    </source>
</evidence>
<dbReference type="PANTHER" id="PTHR15160:SF1">
    <property type="entry name" value="VON HIPPEL-LINDAU DISEASE TUMOR SUPPRESSOR"/>
    <property type="match status" value="1"/>
</dbReference>
<gene>
    <name evidence="2" type="ORF">NMU02_07785</name>
</gene>
<dbReference type="RefSeq" id="WP_255027192.1">
    <property type="nucleotide sequence ID" value="NZ_JANDHW010000006.1"/>
</dbReference>
<name>A0ABT1MH69_9BACT</name>
<dbReference type="SUPFAM" id="SSF103256">
    <property type="entry name" value="Hypothetical protein TM0160"/>
    <property type="match status" value="1"/>
</dbReference>
<dbReference type="Gene3D" id="3.10.690.10">
    <property type="entry name" value="Bifunctional nuclease domain"/>
    <property type="match status" value="1"/>
</dbReference>
<dbReference type="Pfam" id="PF02577">
    <property type="entry name" value="BFN_dom"/>
    <property type="match status" value="1"/>
</dbReference>
<evidence type="ECO:0000313" key="3">
    <source>
        <dbReference type="Proteomes" id="UP001205603"/>
    </source>
</evidence>
<feature type="domain" description="BFN" evidence="1">
    <location>
        <begin position="4"/>
        <end position="137"/>
    </location>
</feature>
<sequence>MENRIKLKILGITYSQIQNGAYALVLAEEEGLRRIPIIIGTAEAQSIAIRLEHLTPPRPMTHDLFVSFAHGFGIRLLEVFIYSFEEGVFSSELLFEDENKRQIRIDSRTSDAIAIALRAQAPIYTTPEIISEAGIIFEEESEEETAEPEKETGNVKKGLEELSIQDLEKQLEKAIRIEAYEVAANIQQEINRRNKKEA</sequence>